<proteinExistence type="predicted"/>
<accession>A0A6I2UXD4</accession>
<name>A0A6I2UXD4_9FIRM</name>
<dbReference type="AlphaFoldDB" id="A0A6I2UXD4"/>
<comment type="caution">
    <text evidence="2">The sequence shown here is derived from an EMBL/GenBank/DDBJ whole genome shotgun (WGS) entry which is preliminary data.</text>
</comment>
<protein>
    <submittedName>
        <fullName evidence="2">Uncharacterized protein</fullName>
    </submittedName>
</protein>
<dbReference type="EMBL" id="VUNL01000003">
    <property type="protein sequence ID" value="MSV24321.1"/>
    <property type="molecule type" value="Genomic_DNA"/>
</dbReference>
<evidence type="ECO:0000313" key="3">
    <source>
        <dbReference type="Proteomes" id="UP000430222"/>
    </source>
</evidence>
<reference evidence="2 3" key="1">
    <citation type="submission" date="2019-08" db="EMBL/GenBank/DDBJ databases">
        <title>In-depth cultivation of the pig gut microbiome towards novel bacterial diversity and tailored functional studies.</title>
        <authorList>
            <person name="Wylensek D."/>
            <person name="Hitch T.C.A."/>
            <person name="Clavel T."/>
        </authorList>
    </citation>
    <scope>NUCLEOTIDE SEQUENCE [LARGE SCALE GENOMIC DNA]</scope>
    <source>
        <strain evidence="3">WCA-380-WT-3B3</strain>
    </source>
</reference>
<evidence type="ECO:0000256" key="1">
    <source>
        <dbReference type="SAM" id="Phobius"/>
    </source>
</evidence>
<keyword evidence="3" id="KW-1185">Reference proteome</keyword>
<feature type="transmembrane region" description="Helical" evidence="1">
    <location>
        <begin position="39"/>
        <end position="64"/>
    </location>
</feature>
<gene>
    <name evidence="2" type="ORF">FYJ78_03805</name>
</gene>
<organism evidence="2 3">
    <name type="scientific">Selenomonas montiformis</name>
    <dbReference type="NCBI Taxonomy" id="2652285"/>
    <lineage>
        <taxon>Bacteria</taxon>
        <taxon>Bacillati</taxon>
        <taxon>Bacillota</taxon>
        <taxon>Negativicutes</taxon>
        <taxon>Selenomonadales</taxon>
        <taxon>Selenomonadaceae</taxon>
        <taxon>Selenomonas</taxon>
    </lineage>
</organism>
<keyword evidence="1" id="KW-0472">Membrane</keyword>
<feature type="transmembrane region" description="Helical" evidence="1">
    <location>
        <begin position="76"/>
        <end position="102"/>
    </location>
</feature>
<dbReference type="Proteomes" id="UP000430222">
    <property type="component" value="Unassembled WGS sequence"/>
</dbReference>
<keyword evidence="1" id="KW-0812">Transmembrane</keyword>
<feature type="transmembrane region" description="Helical" evidence="1">
    <location>
        <begin position="162"/>
        <end position="181"/>
    </location>
</feature>
<keyword evidence="1" id="KW-1133">Transmembrane helix</keyword>
<sequence length="204" mass="22131">MLLLIGVMILNVVISFINARNVGRIWAESRAVGGWIRLLAWAGAIQSAVGFTYVYGILVSYIAVSAGYLPPQMFSALMSLIYLFIIIPAIGSGIIITIQSWINFSRDKSLMNLGVAGWNTFAQAYNTYNAVQSFGPALSSVQESLGGLFDGDSDSDNSTARVLLLAAIILLAGVLTTSVIIRRYEASLPVSEEVRNGNRDLQYR</sequence>
<evidence type="ECO:0000313" key="2">
    <source>
        <dbReference type="EMBL" id="MSV24321.1"/>
    </source>
</evidence>
<dbReference type="RefSeq" id="WP_154620091.1">
    <property type="nucleotide sequence ID" value="NZ_CBCTNG010000020.1"/>
</dbReference>